<dbReference type="PANTHER" id="PTHR43544">
    <property type="entry name" value="SHORT-CHAIN DEHYDROGENASE/REDUCTASE"/>
    <property type="match status" value="1"/>
</dbReference>
<proteinExistence type="inferred from homology"/>
<dbReference type="Pfam" id="PF00106">
    <property type="entry name" value="adh_short"/>
    <property type="match status" value="1"/>
</dbReference>
<evidence type="ECO:0000313" key="5">
    <source>
        <dbReference type="Proteomes" id="UP001489902"/>
    </source>
</evidence>
<dbReference type="InterPro" id="IPR036291">
    <property type="entry name" value="NAD(P)-bd_dom_sf"/>
</dbReference>
<keyword evidence="2" id="KW-0521">NADP</keyword>
<organism evidence="4 5">
    <name type="scientific">Fusarium acuminatum</name>
    <dbReference type="NCBI Taxonomy" id="5515"/>
    <lineage>
        <taxon>Eukaryota</taxon>
        <taxon>Fungi</taxon>
        <taxon>Dikarya</taxon>
        <taxon>Ascomycota</taxon>
        <taxon>Pezizomycotina</taxon>
        <taxon>Sordariomycetes</taxon>
        <taxon>Hypocreomycetidae</taxon>
        <taxon>Hypocreales</taxon>
        <taxon>Nectriaceae</taxon>
        <taxon>Fusarium</taxon>
        <taxon>Fusarium tricinctum species complex</taxon>
    </lineage>
</organism>
<dbReference type="PANTHER" id="PTHR43544:SF7">
    <property type="entry name" value="NADB-LER2"/>
    <property type="match status" value="1"/>
</dbReference>
<keyword evidence="3" id="KW-0560">Oxidoreductase</keyword>
<dbReference type="Proteomes" id="UP001489902">
    <property type="component" value="Chromosome 5"/>
</dbReference>
<dbReference type="InterPro" id="IPR002347">
    <property type="entry name" value="SDR_fam"/>
</dbReference>
<name>A0ABZ2X988_9HYPO</name>
<evidence type="ECO:0000256" key="3">
    <source>
        <dbReference type="ARBA" id="ARBA00023002"/>
    </source>
</evidence>
<gene>
    <name evidence="4" type="ORF">QYS62_009602</name>
</gene>
<accession>A0ABZ2X988</accession>
<dbReference type="SUPFAM" id="SSF51735">
    <property type="entry name" value="NAD(P)-binding Rossmann-fold domains"/>
    <property type="match status" value="1"/>
</dbReference>
<evidence type="ECO:0000313" key="4">
    <source>
        <dbReference type="EMBL" id="WZH48428.1"/>
    </source>
</evidence>
<dbReference type="InterPro" id="IPR051468">
    <property type="entry name" value="Fungal_SecMetab_SDRs"/>
</dbReference>
<dbReference type="Gene3D" id="3.40.50.720">
    <property type="entry name" value="NAD(P)-binding Rossmann-like Domain"/>
    <property type="match status" value="1"/>
</dbReference>
<evidence type="ECO:0000256" key="1">
    <source>
        <dbReference type="ARBA" id="ARBA00006484"/>
    </source>
</evidence>
<comment type="similarity">
    <text evidence="1">Belongs to the short-chain dehydrogenases/reductases (SDR) family.</text>
</comment>
<dbReference type="CDD" id="cd05325">
    <property type="entry name" value="carb_red_sniffer_like_SDR_c"/>
    <property type="match status" value="1"/>
</dbReference>
<dbReference type="PRINTS" id="PR00081">
    <property type="entry name" value="GDHRDH"/>
</dbReference>
<reference evidence="4 5" key="1">
    <citation type="submission" date="2024-04" db="EMBL/GenBank/DDBJ databases">
        <title>Complete genome sequence of Fusarium acuminatum.</title>
        <authorList>
            <person name="Lan B."/>
        </authorList>
    </citation>
    <scope>NUCLEOTIDE SEQUENCE [LARGE SCALE GENOMIC DNA]</scope>
    <source>
        <strain evidence="4">1A</strain>
    </source>
</reference>
<dbReference type="EMBL" id="CP151264">
    <property type="protein sequence ID" value="WZH48428.1"/>
    <property type="molecule type" value="Genomic_DNA"/>
</dbReference>
<protein>
    <recommendedName>
        <fullName evidence="6">Ketoreductase</fullName>
    </recommendedName>
</protein>
<evidence type="ECO:0008006" key="6">
    <source>
        <dbReference type="Google" id="ProtNLM"/>
    </source>
</evidence>
<sequence length="256" mass="27019">MNVTQTVLVTGANRGIGRAFTSAYLDRPSTTVIAAVRDTAKESSKSLHSLPKAIGSRLILVKVDSAIHSDAAEAVNKVQTDFEIDSLDVVIANAGISHSGTSILHMSVVSATQHFKINSLGPVTLLQATVPLLRASKLGHPKFVAISSNVGTIGGADSLRDVPPVLSACGASKAALNWFIKRLHAEEEWVISFAFHPGLVLTELAQRTFTSAGVSLKGTEAISVEESVQGMIQTIDSASQDTSGTFRGYASRVLPW</sequence>
<evidence type="ECO:0000256" key="2">
    <source>
        <dbReference type="ARBA" id="ARBA00022857"/>
    </source>
</evidence>
<keyword evidence="5" id="KW-1185">Reference proteome</keyword>